<evidence type="ECO:0000313" key="8">
    <source>
        <dbReference type="Proteomes" id="UP000230423"/>
    </source>
</evidence>
<sequence>CLYRNMGVSRFVAFQDLDEFLIPQNPNSSSEVAPLLATLKTLFVKNVASIRVAARYMKITNLGELRTLRNTIRSRRLDTQLTKCVVRPEMIFEQ</sequence>
<dbReference type="EC" id="2.4.1.-" evidence="6"/>
<evidence type="ECO:0000256" key="1">
    <source>
        <dbReference type="ARBA" id="ARBA00004167"/>
    </source>
</evidence>
<dbReference type="EMBL" id="KZ362821">
    <property type="protein sequence ID" value="PIO57989.1"/>
    <property type="molecule type" value="Genomic_DNA"/>
</dbReference>
<evidence type="ECO:0000256" key="6">
    <source>
        <dbReference type="RuleBase" id="RU366017"/>
    </source>
</evidence>
<accession>A0A2G9TJ31</accession>
<feature type="non-terminal residue" evidence="7">
    <location>
        <position position="1"/>
    </location>
</feature>
<dbReference type="GO" id="GO:0016757">
    <property type="term" value="F:glycosyltransferase activity"/>
    <property type="evidence" value="ECO:0007669"/>
    <property type="project" value="UniProtKB-UniRule"/>
</dbReference>
<dbReference type="AlphaFoldDB" id="A0A2G9TJ31"/>
<comment type="subcellular location">
    <subcellularLocation>
        <location evidence="1">Membrane</location>
        <topology evidence="1">Single-pass membrane protein</topology>
    </subcellularLocation>
</comment>
<proteinExistence type="inferred from homology"/>
<dbReference type="GO" id="GO:0016020">
    <property type="term" value="C:membrane"/>
    <property type="evidence" value="ECO:0007669"/>
    <property type="project" value="UniProtKB-SubCell"/>
</dbReference>
<keyword evidence="4 6" id="KW-0808">Transferase</keyword>
<dbReference type="InterPro" id="IPR008166">
    <property type="entry name" value="Glyco_transf_92"/>
</dbReference>
<keyword evidence="5" id="KW-0472">Membrane</keyword>
<dbReference type="OrthoDB" id="2526284at2759"/>
<evidence type="ECO:0000256" key="4">
    <source>
        <dbReference type="ARBA" id="ARBA00022679"/>
    </source>
</evidence>
<reference evidence="7 8" key="1">
    <citation type="submission" date="2015-09" db="EMBL/GenBank/DDBJ databases">
        <title>Draft genome of the parasitic nematode Teladorsagia circumcincta isolate WARC Sus (inbred).</title>
        <authorList>
            <person name="Mitreva M."/>
        </authorList>
    </citation>
    <scope>NUCLEOTIDE SEQUENCE [LARGE SCALE GENOMIC DNA]</scope>
    <source>
        <strain evidence="7 8">S</strain>
    </source>
</reference>
<keyword evidence="3 6" id="KW-0328">Glycosyltransferase</keyword>
<dbReference type="Proteomes" id="UP000230423">
    <property type="component" value="Unassembled WGS sequence"/>
</dbReference>
<feature type="non-terminal residue" evidence="7">
    <location>
        <position position="94"/>
    </location>
</feature>
<gene>
    <name evidence="7" type="ORF">TELCIR_20587</name>
</gene>
<keyword evidence="8" id="KW-1185">Reference proteome</keyword>
<comment type="similarity">
    <text evidence="2 6">Belongs to the glycosyltransferase 92 family.</text>
</comment>
<organism evidence="7 8">
    <name type="scientific">Teladorsagia circumcincta</name>
    <name type="common">Brown stomach worm</name>
    <name type="synonym">Ostertagia circumcincta</name>
    <dbReference type="NCBI Taxonomy" id="45464"/>
    <lineage>
        <taxon>Eukaryota</taxon>
        <taxon>Metazoa</taxon>
        <taxon>Ecdysozoa</taxon>
        <taxon>Nematoda</taxon>
        <taxon>Chromadorea</taxon>
        <taxon>Rhabditida</taxon>
        <taxon>Rhabditina</taxon>
        <taxon>Rhabditomorpha</taxon>
        <taxon>Strongyloidea</taxon>
        <taxon>Trichostrongylidae</taxon>
        <taxon>Teladorsagia</taxon>
    </lineage>
</organism>
<evidence type="ECO:0000256" key="2">
    <source>
        <dbReference type="ARBA" id="ARBA00007647"/>
    </source>
</evidence>
<name>A0A2G9TJ31_TELCI</name>
<dbReference type="Pfam" id="PF01697">
    <property type="entry name" value="Glyco_transf_92"/>
    <property type="match status" value="1"/>
</dbReference>
<evidence type="ECO:0000256" key="5">
    <source>
        <dbReference type="ARBA" id="ARBA00023136"/>
    </source>
</evidence>
<evidence type="ECO:0000256" key="3">
    <source>
        <dbReference type="ARBA" id="ARBA00022676"/>
    </source>
</evidence>
<evidence type="ECO:0000313" key="7">
    <source>
        <dbReference type="EMBL" id="PIO57989.1"/>
    </source>
</evidence>
<protein>
    <recommendedName>
        <fullName evidence="6">Glycosyltransferase family 92 protein</fullName>
        <ecNumber evidence="6">2.4.1.-</ecNumber>
    </recommendedName>
</protein>